<name>A0A0F9JMY1_9ZZZZ</name>
<keyword evidence="1" id="KW-0472">Membrane</keyword>
<gene>
    <name evidence="2" type="ORF">LCGC14_1805880</name>
</gene>
<accession>A0A0F9JMY1</accession>
<keyword evidence="1" id="KW-0812">Transmembrane</keyword>
<evidence type="ECO:0000256" key="1">
    <source>
        <dbReference type="SAM" id="Phobius"/>
    </source>
</evidence>
<organism evidence="2">
    <name type="scientific">marine sediment metagenome</name>
    <dbReference type="NCBI Taxonomy" id="412755"/>
    <lineage>
        <taxon>unclassified sequences</taxon>
        <taxon>metagenomes</taxon>
        <taxon>ecological metagenomes</taxon>
    </lineage>
</organism>
<evidence type="ECO:0000313" key="2">
    <source>
        <dbReference type="EMBL" id="KKM00293.1"/>
    </source>
</evidence>
<dbReference type="EMBL" id="LAZR01017466">
    <property type="protein sequence ID" value="KKM00293.1"/>
    <property type="molecule type" value="Genomic_DNA"/>
</dbReference>
<proteinExistence type="predicted"/>
<sequence>MSLVVELLALLPLLAWGALATPVWSRPIGLRLMALVVLYAFFGGLVDMLHGVFAGLPYGIQIADLIEDGGEMIVASLIVAHAVTLPKALRRPVMPRR</sequence>
<feature type="transmembrane region" description="Helical" evidence="1">
    <location>
        <begin position="36"/>
        <end position="60"/>
    </location>
</feature>
<protein>
    <submittedName>
        <fullName evidence="2">Uncharacterized protein</fullName>
    </submittedName>
</protein>
<dbReference type="AlphaFoldDB" id="A0A0F9JMY1"/>
<keyword evidence="1" id="KW-1133">Transmembrane helix</keyword>
<reference evidence="2" key="1">
    <citation type="journal article" date="2015" name="Nature">
        <title>Complex archaea that bridge the gap between prokaryotes and eukaryotes.</title>
        <authorList>
            <person name="Spang A."/>
            <person name="Saw J.H."/>
            <person name="Jorgensen S.L."/>
            <person name="Zaremba-Niedzwiedzka K."/>
            <person name="Martijn J."/>
            <person name="Lind A.E."/>
            <person name="van Eijk R."/>
            <person name="Schleper C."/>
            <person name="Guy L."/>
            <person name="Ettema T.J."/>
        </authorList>
    </citation>
    <scope>NUCLEOTIDE SEQUENCE</scope>
</reference>
<comment type="caution">
    <text evidence="2">The sequence shown here is derived from an EMBL/GenBank/DDBJ whole genome shotgun (WGS) entry which is preliminary data.</text>
</comment>